<dbReference type="SMART" id="SM00320">
    <property type="entry name" value="WD40"/>
    <property type="match status" value="7"/>
</dbReference>
<dbReference type="EMBL" id="ML995486">
    <property type="protein sequence ID" value="KAF2141910.1"/>
    <property type="molecule type" value="Genomic_DNA"/>
</dbReference>
<keyword evidence="3 7" id="KW-0853">WD repeat</keyword>
<comment type="subunit">
    <text evidence="6">Component of the NOP7 complex, composed of ERB1, NOP7 and YTM1. Within the NOP7 complex ERB1 appears to interact directly with NOP7 and YTM1. The NOP7 complex also associates with the 66S pre-ribosome.</text>
</comment>
<keyword evidence="2 6" id="KW-0698">rRNA processing</keyword>
<keyword evidence="5 6" id="KW-0539">Nucleus</keyword>
<dbReference type="SUPFAM" id="SSF50978">
    <property type="entry name" value="WD40 repeat-like"/>
    <property type="match status" value="1"/>
</dbReference>
<dbReference type="Pfam" id="PF08154">
    <property type="entry name" value="NLE"/>
    <property type="match status" value="1"/>
</dbReference>
<comment type="function">
    <text evidence="6">Component of the NOP7 complex, which is required for maturation of the 25S and 5.8S ribosomal RNAs and formation of the 60S ribosome.</text>
</comment>
<protein>
    <recommendedName>
        <fullName evidence="6">Ribosome biogenesis protein YTM1</fullName>
    </recommendedName>
</protein>
<proteinExistence type="inferred from homology"/>
<organism evidence="10 11">
    <name type="scientific">Aplosporella prunicola CBS 121167</name>
    <dbReference type="NCBI Taxonomy" id="1176127"/>
    <lineage>
        <taxon>Eukaryota</taxon>
        <taxon>Fungi</taxon>
        <taxon>Dikarya</taxon>
        <taxon>Ascomycota</taxon>
        <taxon>Pezizomycotina</taxon>
        <taxon>Dothideomycetes</taxon>
        <taxon>Dothideomycetes incertae sedis</taxon>
        <taxon>Botryosphaeriales</taxon>
        <taxon>Aplosporellaceae</taxon>
        <taxon>Aplosporella</taxon>
    </lineage>
</organism>
<keyword evidence="4" id="KW-0677">Repeat</keyword>
<dbReference type="PROSITE" id="PS50294">
    <property type="entry name" value="WD_REPEATS_REGION"/>
    <property type="match status" value="4"/>
</dbReference>
<keyword evidence="11" id="KW-1185">Reference proteome</keyword>
<feature type="repeat" description="WD" evidence="7">
    <location>
        <begin position="291"/>
        <end position="333"/>
    </location>
</feature>
<name>A0A6A6BCP0_9PEZI</name>
<gene>
    <name evidence="6" type="primary">YTM1</name>
    <name evidence="10" type="ORF">K452DRAFT_326930</name>
</gene>
<evidence type="ECO:0000259" key="9">
    <source>
        <dbReference type="Pfam" id="PF08154"/>
    </source>
</evidence>
<feature type="domain" description="NLE" evidence="9">
    <location>
        <begin position="11"/>
        <end position="75"/>
    </location>
</feature>
<feature type="repeat" description="WD" evidence="7">
    <location>
        <begin position="212"/>
        <end position="253"/>
    </location>
</feature>
<dbReference type="InterPro" id="IPR012972">
    <property type="entry name" value="NLE"/>
</dbReference>
<dbReference type="Pfam" id="PF00400">
    <property type="entry name" value="WD40"/>
    <property type="match status" value="5"/>
</dbReference>
<dbReference type="InterPro" id="IPR020472">
    <property type="entry name" value="WD40_PAC1"/>
</dbReference>
<dbReference type="InterPro" id="IPR028599">
    <property type="entry name" value="WDR12/Ytm1"/>
</dbReference>
<evidence type="ECO:0000256" key="8">
    <source>
        <dbReference type="SAM" id="MobiDB-lite"/>
    </source>
</evidence>
<comment type="subcellular location">
    <subcellularLocation>
        <location evidence="6">Nucleus</location>
        <location evidence="6">Nucleolus</location>
    </subcellularLocation>
    <subcellularLocation>
        <location evidence="6">Nucleus</location>
        <location evidence="6">Nucleoplasm</location>
    </subcellularLocation>
</comment>
<dbReference type="AlphaFoldDB" id="A0A6A6BCP0"/>
<evidence type="ECO:0000256" key="6">
    <source>
        <dbReference type="HAMAP-Rule" id="MF_03029"/>
    </source>
</evidence>
<sequence length="486" mass="51289">MADQQSQSQQVRVQLTTRQPDVAIAQDPGPILVSTNLRRYALSTLVNDLLDNDRPIPFEFLINGQFLRSSIDDFLTDNGISAETTLAVEYVRALIPPLHVASFEHDDWVADVDVLSRNSPAGRWASGAVAEGQERILSACYDGLLRIWDPATSDVIATSPAVGGHTSYVTSAKFVNATTLVSGAADRSLRVWNYNETTDGANKASLTPTLELYGHKASVDALAVHAPSSRILSASADNTVGVWSTSATNAPAAPANLLPTASAQANKRRKLGPKGQASGKPAAQRGALQLLHGHSAPVSSVVFKPGDATVAHSASWDHSLRTWDLPTGTCVDTRTLAQPLLSLAAMRDVNLLATGTSARHITLVDPRVDARTVAALTLRGHSNAVVALSAAPDSAFGLASGSHDGTVRLWDVRSVRPSEDGKGQVGDPVYRITRESVGDGADSERRVGGEGVKVFGVVWDADVGVVSAGEDKRVQVNRGEGVGARE</sequence>
<dbReference type="InterPro" id="IPR019775">
    <property type="entry name" value="WD40_repeat_CS"/>
</dbReference>
<dbReference type="InterPro" id="IPR001680">
    <property type="entry name" value="WD40_rpt"/>
</dbReference>
<dbReference type="OrthoDB" id="10251381at2759"/>
<dbReference type="HAMAP" id="MF_03029">
    <property type="entry name" value="WDR12"/>
    <property type="match status" value="1"/>
</dbReference>
<dbReference type="InterPro" id="IPR036322">
    <property type="entry name" value="WD40_repeat_dom_sf"/>
</dbReference>
<evidence type="ECO:0000256" key="2">
    <source>
        <dbReference type="ARBA" id="ARBA00022552"/>
    </source>
</evidence>
<dbReference type="PANTHER" id="PTHR19855:SF11">
    <property type="entry name" value="RIBOSOME BIOGENESIS PROTEIN WDR12"/>
    <property type="match status" value="1"/>
</dbReference>
<dbReference type="GO" id="GO:0005654">
    <property type="term" value="C:nucleoplasm"/>
    <property type="evidence" value="ECO:0007669"/>
    <property type="project" value="UniProtKB-SubCell"/>
</dbReference>
<feature type="repeat" description="WD" evidence="7">
    <location>
        <begin position="162"/>
        <end position="193"/>
    </location>
</feature>
<evidence type="ECO:0000256" key="1">
    <source>
        <dbReference type="ARBA" id="ARBA00022517"/>
    </source>
</evidence>
<reference evidence="10" key="1">
    <citation type="journal article" date="2020" name="Stud. Mycol.">
        <title>101 Dothideomycetes genomes: a test case for predicting lifestyles and emergence of pathogens.</title>
        <authorList>
            <person name="Haridas S."/>
            <person name="Albert R."/>
            <person name="Binder M."/>
            <person name="Bloem J."/>
            <person name="Labutti K."/>
            <person name="Salamov A."/>
            <person name="Andreopoulos B."/>
            <person name="Baker S."/>
            <person name="Barry K."/>
            <person name="Bills G."/>
            <person name="Bluhm B."/>
            <person name="Cannon C."/>
            <person name="Castanera R."/>
            <person name="Culley D."/>
            <person name="Daum C."/>
            <person name="Ezra D."/>
            <person name="Gonzalez J."/>
            <person name="Henrissat B."/>
            <person name="Kuo A."/>
            <person name="Liang C."/>
            <person name="Lipzen A."/>
            <person name="Lutzoni F."/>
            <person name="Magnuson J."/>
            <person name="Mondo S."/>
            <person name="Nolan M."/>
            <person name="Ohm R."/>
            <person name="Pangilinan J."/>
            <person name="Park H.-J."/>
            <person name="Ramirez L."/>
            <person name="Alfaro M."/>
            <person name="Sun H."/>
            <person name="Tritt A."/>
            <person name="Yoshinaga Y."/>
            <person name="Zwiers L.-H."/>
            <person name="Turgeon B."/>
            <person name="Goodwin S."/>
            <person name="Spatafora J."/>
            <person name="Crous P."/>
            <person name="Grigoriev I."/>
        </authorList>
    </citation>
    <scope>NUCLEOTIDE SEQUENCE</scope>
    <source>
        <strain evidence="10">CBS 121167</strain>
    </source>
</reference>
<dbReference type="PRINTS" id="PR00320">
    <property type="entry name" value="GPROTEINBRPT"/>
</dbReference>
<dbReference type="GO" id="GO:0000463">
    <property type="term" value="P:maturation of LSU-rRNA from tricistronic rRNA transcript (SSU-rRNA, 5.8S rRNA, LSU-rRNA)"/>
    <property type="evidence" value="ECO:0007669"/>
    <property type="project" value="UniProtKB-UniRule"/>
</dbReference>
<keyword evidence="1 6" id="KW-0690">Ribosome biogenesis</keyword>
<dbReference type="GO" id="GO:0070545">
    <property type="term" value="C:PeBoW complex"/>
    <property type="evidence" value="ECO:0007669"/>
    <property type="project" value="TreeGrafter"/>
</dbReference>
<dbReference type="PROSITE" id="PS50082">
    <property type="entry name" value="WD_REPEATS_2"/>
    <property type="match status" value="4"/>
</dbReference>
<dbReference type="InterPro" id="IPR015943">
    <property type="entry name" value="WD40/YVTN_repeat-like_dom_sf"/>
</dbReference>
<evidence type="ECO:0000256" key="5">
    <source>
        <dbReference type="ARBA" id="ARBA00023242"/>
    </source>
</evidence>
<accession>A0A6A6BCP0</accession>
<evidence type="ECO:0000313" key="11">
    <source>
        <dbReference type="Proteomes" id="UP000799438"/>
    </source>
</evidence>
<dbReference type="Proteomes" id="UP000799438">
    <property type="component" value="Unassembled WGS sequence"/>
</dbReference>
<feature type="region of interest" description="Disordered" evidence="8">
    <location>
        <begin position="264"/>
        <end position="283"/>
    </location>
</feature>
<evidence type="ECO:0000256" key="7">
    <source>
        <dbReference type="PROSITE-ProRule" id="PRU00221"/>
    </source>
</evidence>
<dbReference type="GO" id="GO:0030687">
    <property type="term" value="C:preribosome, large subunit precursor"/>
    <property type="evidence" value="ECO:0007669"/>
    <property type="project" value="UniProtKB-UniRule"/>
</dbReference>
<dbReference type="PANTHER" id="PTHR19855">
    <property type="entry name" value="WD40 REPEAT PROTEIN 12, 37"/>
    <property type="match status" value="1"/>
</dbReference>
<dbReference type="GO" id="GO:0000466">
    <property type="term" value="P:maturation of 5.8S rRNA from tricistronic rRNA transcript (SSU-rRNA, 5.8S rRNA, LSU-rRNA)"/>
    <property type="evidence" value="ECO:0007669"/>
    <property type="project" value="UniProtKB-UniRule"/>
</dbReference>
<evidence type="ECO:0000256" key="4">
    <source>
        <dbReference type="ARBA" id="ARBA00022737"/>
    </source>
</evidence>
<feature type="repeat" description="WD" evidence="7">
    <location>
        <begin position="378"/>
        <end position="420"/>
    </location>
</feature>
<dbReference type="Gene3D" id="2.130.10.10">
    <property type="entry name" value="YVTN repeat-like/Quinoprotein amine dehydrogenase"/>
    <property type="match status" value="1"/>
</dbReference>
<dbReference type="GO" id="GO:0043021">
    <property type="term" value="F:ribonucleoprotein complex binding"/>
    <property type="evidence" value="ECO:0007669"/>
    <property type="project" value="UniProtKB-UniRule"/>
</dbReference>
<evidence type="ECO:0000313" key="10">
    <source>
        <dbReference type="EMBL" id="KAF2141910.1"/>
    </source>
</evidence>
<evidence type="ECO:0000256" key="3">
    <source>
        <dbReference type="ARBA" id="ARBA00022574"/>
    </source>
</evidence>
<dbReference type="PROSITE" id="PS00678">
    <property type="entry name" value="WD_REPEATS_1"/>
    <property type="match status" value="1"/>
</dbReference>
<comment type="similarity">
    <text evidence="6">Belongs to the WD repeat WDR12/YTM1 family.</text>
</comment>